<evidence type="ECO:0000313" key="3">
    <source>
        <dbReference type="EMBL" id="KAF4349801.1"/>
    </source>
</evidence>
<protein>
    <recommendedName>
        <fullName evidence="2">Reverse transcriptase zinc-binding domain-containing protein</fullName>
    </recommendedName>
</protein>
<evidence type="ECO:0000313" key="4">
    <source>
        <dbReference type="Proteomes" id="UP000525078"/>
    </source>
</evidence>
<dbReference type="AlphaFoldDB" id="A0A7J6DUM6"/>
<proteinExistence type="predicted"/>
<dbReference type="InterPro" id="IPR026960">
    <property type="entry name" value="RVT-Znf"/>
</dbReference>
<comment type="caution">
    <text evidence="3">The sequence shown here is derived from an EMBL/GenBank/DDBJ whole genome shotgun (WGS) entry which is preliminary data.</text>
</comment>
<organism evidence="3 4">
    <name type="scientific">Cannabis sativa</name>
    <name type="common">Hemp</name>
    <name type="synonym">Marijuana</name>
    <dbReference type="NCBI Taxonomy" id="3483"/>
    <lineage>
        <taxon>Eukaryota</taxon>
        <taxon>Viridiplantae</taxon>
        <taxon>Streptophyta</taxon>
        <taxon>Embryophyta</taxon>
        <taxon>Tracheophyta</taxon>
        <taxon>Spermatophyta</taxon>
        <taxon>Magnoliopsida</taxon>
        <taxon>eudicotyledons</taxon>
        <taxon>Gunneridae</taxon>
        <taxon>Pentapetalae</taxon>
        <taxon>rosids</taxon>
        <taxon>fabids</taxon>
        <taxon>Rosales</taxon>
        <taxon>Cannabaceae</taxon>
        <taxon>Cannabis</taxon>
    </lineage>
</organism>
<dbReference type="Proteomes" id="UP000525078">
    <property type="component" value="Unassembled WGS sequence"/>
</dbReference>
<accession>A0A7J6DUM6</accession>
<reference evidence="3 4" key="1">
    <citation type="journal article" date="2020" name="bioRxiv">
        <title>Sequence and annotation of 42 cannabis genomes reveals extensive copy number variation in cannabinoid synthesis and pathogen resistance genes.</title>
        <authorList>
            <person name="Mckernan K.J."/>
            <person name="Helbert Y."/>
            <person name="Kane L.T."/>
            <person name="Ebling H."/>
            <person name="Zhang L."/>
            <person name="Liu B."/>
            <person name="Eaton Z."/>
            <person name="Mclaughlin S."/>
            <person name="Kingan S."/>
            <person name="Baybayan P."/>
            <person name="Concepcion G."/>
            <person name="Jordan M."/>
            <person name="Riva A."/>
            <person name="Barbazuk W."/>
            <person name="Harkins T."/>
        </authorList>
    </citation>
    <scope>NUCLEOTIDE SEQUENCE [LARGE SCALE GENOMIC DNA]</scope>
    <source>
        <strain evidence="4">cv. Jamaican Lion 4</strain>
        <tissue evidence="3">Leaf</tissue>
    </source>
</reference>
<feature type="region of interest" description="Disordered" evidence="1">
    <location>
        <begin position="1"/>
        <end position="31"/>
    </location>
</feature>
<dbReference type="EMBL" id="JAATIP010000384">
    <property type="protein sequence ID" value="KAF4349801.1"/>
    <property type="molecule type" value="Genomic_DNA"/>
</dbReference>
<gene>
    <name evidence="3" type="ORF">F8388_001079</name>
</gene>
<evidence type="ECO:0000256" key="1">
    <source>
        <dbReference type="SAM" id="MobiDB-lite"/>
    </source>
</evidence>
<dbReference type="Pfam" id="PF13966">
    <property type="entry name" value="zf-RVT"/>
    <property type="match status" value="1"/>
</dbReference>
<sequence>MVKTRARLGKQQPEVKKPRKRGPTSTADARKKKLMDAVLGIELIEFLEDDGEGETIIRSQEADLFRAPLSPRSSLKEIQRQEEISKDFEFFLNANRECATSIQQGNFATPPILRSGNVVRNLDNSFKNTGIAPKQKMGHETVDCRKKDGKKQQWVAKERKQEAPAKEKIADEDGFQEVRKGSKGKSIAEAEGTKVNNSFVVLSNSFTGSKMENRQQVNWSHGVWNRQNIPRQSYILWTAVQDRLKTRSRLKKINVISDDCCLLCSNHSETKSHIKTWLNWKVETIDVDAILRWIERSKAGRFRKSLWFAVIASTVYQIWKTRNLLLW</sequence>
<feature type="domain" description="Reverse transcriptase zinc-binding" evidence="2">
    <location>
        <begin position="212"/>
        <end position="274"/>
    </location>
</feature>
<name>A0A7J6DUM6_CANSA</name>
<evidence type="ECO:0000259" key="2">
    <source>
        <dbReference type="Pfam" id="PF13966"/>
    </source>
</evidence>